<dbReference type="RefSeq" id="WP_386108249.1">
    <property type="nucleotide sequence ID" value="NZ_JBHTJR010000051.1"/>
</dbReference>
<sequence>MPRRKVTKPITKEYADKLDNYIKYKLEPKLDREATFQDLIESMIKASTYQKVDDAYNVLAETWVKTGREIDNVEVIYKRYFLKNEKMEVKKSQNNNENTNHSEASKKKESKGCLLAAGLVFGISSISPLITLIFGGDPRGLEGVDYETGETYSVISNLRYSFIALIIALTYYLWAHYLNKTQE</sequence>
<protein>
    <submittedName>
        <fullName evidence="2">Uncharacterized protein</fullName>
    </submittedName>
</protein>
<organism evidence="2 3">
    <name type="scientific">Tenacibaculum geojense</name>
    <dbReference type="NCBI Taxonomy" id="915352"/>
    <lineage>
        <taxon>Bacteria</taxon>
        <taxon>Pseudomonadati</taxon>
        <taxon>Bacteroidota</taxon>
        <taxon>Flavobacteriia</taxon>
        <taxon>Flavobacteriales</taxon>
        <taxon>Flavobacteriaceae</taxon>
        <taxon>Tenacibaculum</taxon>
    </lineage>
</organism>
<gene>
    <name evidence="2" type="ORF">ACFQ1U_10895</name>
</gene>
<keyword evidence="1" id="KW-0812">Transmembrane</keyword>
<feature type="transmembrane region" description="Helical" evidence="1">
    <location>
        <begin position="113"/>
        <end position="134"/>
    </location>
</feature>
<dbReference type="EMBL" id="JBHTJR010000051">
    <property type="protein sequence ID" value="MFD0993712.1"/>
    <property type="molecule type" value="Genomic_DNA"/>
</dbReference>
<keyword evidence="1" id="KW-0472">Membrane</keyword>
<evidence type="ECO:0000313" key="3">
    <source>
        <dbReference type="Proteomes" id="UP001597062"/>
    </source>
</evidence>
<feature type="transmembrane region" description="Helical" evidence="1">
    <location>
        <begin position="154"/>
        <end position="174"/>
    </location>
</feature>
<evidence type="ECO:0000313" key="2">
    <source>
        <dbReference type="EMBL" id="MFD0993712.1"/>
    </source>
</evidence>
<proteinExistence type="predicted"/>
<comment type="caution">
    <text evidence="2">The sequence shown here is derived from an EMBL/GenBank/DDBJ whole genome shotgun (WGS) entry which is preliminary data.</text>
</comment>
<accession>A0ABW3JT88</accession>
<keyword evidence="1" id="KW-1133">Transmembrane helix</keyword>
<keyword evidence="3" id="KW-1185">Reference proteome</keyword>
<name>A0ABW3JT88_9FLAO</name>
<reference evidence="3" key="1">
    <citation type="journal article" date="2019" name="Int. J. Syst. Evol. Microbiol.">
        <title>The Global Catalogue of Microorganisms (GCM) 10K type strain sequencing project: providing services to taxonomists for standard genome sequencing and annotation.</title>
        <authorList>
            <consortium name="The Broad Institute Genomics Platform"/>
            <consortium name="The Broad Institute Genome Sequencing Center for Infectious Disease"/>
            <person name="Wu L."/>
            <person name="Ma J."/>
        </authorList>
    </citation>
    <scope>NUCLEOTIDE SEQUENCE [LARGE SCALE GENOMIC DNA]</scope>
    <source>
        <strain evidence="3">CCUG 60527</strain>
    </source>
</reference>
<evidence type="ECO:0000256" key="1">
    <source>
        <dbReference type="SAM" id="Phobius"/>
    </source>
</evidence>
<dbReference type="Proteomes" id="UP001597062">
    <property type="component" value="Unassembled WGS sequence"/>
</dbReference>